<dbReference type="EnsemblMetazoa" id="ASIC014002-RA">
    <property type="protein sequence ID" value="ASIC014002-PA"/>
    <property type="gene ID" value="ASIC014002"/>
</dbReference>
<evidence type="ECO:0000313" key="4">
    <source>
        <dbReference type="Proteomes" id="UP000030765"/>
    </source>
</evidence>
<name>A0A084W737_ANOSI</name>
<protein>
    <submittedName>
        <fullName evidence="2 3">Uncharacterized protein</fullName>
    </submittedName>
</protein>
<reference evidence="3" key="2">
    <citation type="submission" date="2020-05" db="UniProtKB">
        <authorList>
            <consortium name="EnsemblMetazoa"/>
        </authorList>
    </citation>
    <scope>IDENTIFICATION</scope>
</reference>
<evidence type="ECO:0000313" key="3">
    <source>
        <dbReference type="EnsemblMetazoa" id="ASIC014002-PA"/>
    </source>
</evidence>
<feature type="compositionally biased region" description="Acidic residues" evidence="1">
    <location>
        <begin position="51"/>
        <end position="63"/>
    </location>
</feature>
<dbReference type="EMBL" id="ATLV01021098">
    <property type="status" value="NOT_ANNOTATED_CDS"/>
    <property type="molecule type" value="Genomic_DNA"/>
</dbReference>
<reference evidence="2 4" key="1">
    <citation type="journal article" date="2014" name="BMC Genomics">
        <title>Genome sequence of Anopheles sinensis provides insight into genetics basis of mosquito competence for malaria parasites.</title>
        <authorList>
            <person name="Zhou D."/>
            <person name="Zhang D."/>
            <person name="Ding G."/>
            <person name="Shi L."/>
            <person name="Hou Q."/>
            <person name="Ye Y."/>
            <person name="Xu Y."/>
            <person name="Zhou H."/>
            <person name="Xiong C."/>
            <person name="Li S."/>
            <person name="Yu J."/>
            <person name="Hong S."/>
            <person name="Yu X."/>
            <person name="Zou P."/>
            <person name="Chen C."/>
            <person name="Chang X."/>
            <person name="Wang W."/>
            <person name="Lv Y."/>
            <person name="Sun Y."/>
            <person name="Ma L."/>
            <person name="Shen B."/>
            <person name="Zhu C."/>
        </authorList>
    </citation>
    <scope>NUCLEOTIDE SEQUENCE [LARGE SCALE GENOMIC DNA]</scope>
</reference>
<dbReference type="VEuPathDB" id="VectorBase:ASIC014002"/>
<feature type="region of interest" description="Disordered" evidence="1">
    <location>
        <begin position="22"/>
        <end position="78"/>
    </location>
</feature>
<evidence type="ECO:0000313" key="2">
    <source>
        <dbReference type="EMBL" id="KFB46031.1"/>
    </source>
</evidence>
<dbReference type="AlphaFoldDB" id="A0A084W737"/>
<gene>
    <name evidence="2" type="ORF">ZHAS_00014002</name>
</gene>
<keyword evidence="4" id="KW-1185">Reference proteome</keyword>
<organism evidence="2">
    <name type="scientific">Anopheles sinensis</name>
    <name type="common">Mosquito</name>
    <dbReference type="NCBI Taxonomy" id="74873"/>
    <lineage>
        <taxon>Eukaryota</taxon>
        <taxon>Metazoa</taxon>
        <taxon>Ecdysozoa</taxon>
        <taxon>Arthropoda</taxon>
        <taxon>Hexapoda</taxon>
        <taxon>Insecta</taxon>
        <taxon>Pterygota</taxon>
        <taxon>Neoptera</taxon>
        <taxon>Endopterygota</taxon>
        <taxon>Diptera</taxon>
        <taxon>Nematocera</taxon>
        <taxon>Culicoidea</taxon>
        <taxon>Culicidae</taxon>
        <taxon>Anophelinae</taxon>
        <taxon>Anopheles</taxon>
    </lineage>
</organism>
<accession>A0A084W737</accession>
<dbReference type="Proteomes" id="UP000030765">
    <property type="component" value="Unassembled WGS sequence"/>
</dbReference>
<sequence length="78" mass="8834">MAEVVPAERSPHQRLGFGFPMRRENLHLPGTPRPATTTPKCDVIEARAHDDDDDDDEDDDEGDPSSWRRVKVRELPAL</sequence>
<proteinExistence type="predicted"/>
<dbReference type="EMBL" id="KE525312">
    <property type="protein sequence ID" value="KFB46031.1"/>
    <property type="molecule type" value="Genomic_DNA"/>
</dbReference>
<evidence type="ECO:0000256" key="1">
    <source>
        <dbReference type="SAM" id="MobiDB-lite"/>
    </source>
</evidence>